<proteinExistence type="predicted"/>
<reference evidence="4" key="1">
    <citation type="submission" date="2017-02" db="UniProtKB">
        <authorList>
            <consortium name="WormBaseParasite"/>
        </authorList>
    </citation>
    <scope>IDENTIFICATION</scope>
</reference>
<dbReference type="EMBL" id="UXUI01007551">
    <property type="protein sequence ID" value="VDD88127.1"/>
    <property type="molecule type" value="Genomic_DNA"/>
</dbReference>
<evidence type="ECO:0000256" key="1">
    <source>
        <dbReference type="SAM" id="MobiDB-lite"/>
    </source>
</evidence>
<reference evidence="2 3" key="2">
    <citation type="submission" date="2018-10" db="EMBL/GenBank/DDBJ databases">
        <authorList>
            <consortium name="Pathogen Informatics"/>
        </authorList>
    </citation>
    <scope>NUCLEOTIDE SEQUENCE [LARGE SCALE GENOMIC DNA]</scope>
</reference>
<gene>
    <name evidence="2" type="ORF">EVEC_LOCUS3270</name>
</gene>
<feature type="region of interest" description="Disordered" evidence="1">
    <location>
        <begin position="27"/>
        <end position="47"/>
    </location>
</feature>
<accession>A0A0N4V0V8</accession>
<dbReference type="AlphaFoldDB" id="A0A0N4V0V8"/>
<evidence type="ECO:0000313" key="2">
    <source>
        <dbReference type="EMBL" id="VDD88127.1"/>
    </source>
</evidence>
<dbReference type="Proteomes" id="UP000274131">
    <property type="component" value="Unassembled WGS sequence"/>
</dbReference>
<organism evidence="4">
    <name type="scientific">Enterobius vermicularis</name>
    <name type="common">Human pinworm</name>
    <dbReference type="NCBI Taxonomy" id="51028"/>
    <lineage>
        <taxon>Eukaryota</taxon>
        <taxon>Metazoa</taxon>
        <taxon>Ecdysozoa</taxon>
        <taxon>Nematoda</taxon>
        <taxon>Chromadorea</taxon>
        <taxon>Rhabditida</taxon>
        <taxon>Spirurina</taxon>
        <taxon>Oxyuridomorpha</taxon>
        <taxon>Oxyuroidea</taxon>
        <taxon>Oxyuridae</taxon>
        <taxon>Enterobius</taxon>
    </lineage>
</organism>
<name>A0A0N4V0V8_ENTVE</name>
<dbReference type="WBParaSite" id="EVEC_0000356201-mRNA-1">
    <property type="protein sequence ID" value="EVEC_0000356201-mRNA-1"/>
    <property type="gene ID" value="EVEC_0000356201"/>
</dbReference>
<keyword evidence="3" id="KW-1185">Reference proteome</keyword>
<sequence length="117" mass="13246">MTAMKIAFSWDLKKVKEYLAANTDGNGVFQNKQRKEDDEAQNENSEQLHPGIVSFKQFLGELIVQGAPGRMLIGVIRDDGAVKNDNKNMGDMEVQHVEQVEEYISKEFENLKISEAE</sequence>
<evidence type="ECO:0000313" key="4">
    <source>
        <dbReference type="WBParaSite" id="EVEC_0000356201-mRNA-1"/>
    </source>
</evidence>
<protein>
    <submittedName>
        <fullName evidence="4">AlbA_2 domain-containing protein</fullName>
    </submittedName>
</protein>
<evidence type="ECO:0000313" key="3">
    <source>
        <dbReference type="Proteomes" id="UP000274131"/>
    </source>
</evidence>